<comment type="caution">
    <text evidence="4">The sequence shown here is derived from an EMBL/GenBank/DDBJ whole genome shotgun (WGS) entry which is preliminary data.</text>
</comment>
<dbReference type="PANTHER" id="PTHR27007">
    <property type="match status" value="1"/>
</dbReference>
<dbReference type="InterPro" id="IPR050528">
    <property type="entry name" value="L-type_Lectin-RKs"/>
</dbReference>
<dbReference type="GO" id="GO:0004672">
    <property type="term" value="F:protein kinase activity"/>
    <property type="evidence" value="ECO:0007669"/>
    <property type="project" value="InterPro"/>
</dbReference>
<accession>A0A9D4HKI4</accession>
<reference evidence="4" key="1">
    <citation type="journal article" date="2019" name="bioRxiv">
        <title>The Genome of the Zebra Mussel, Dreissena polymorpha: A Resource for Invasive Species Research.</title>
        <authorList>
            <person name="McCartney M.A."/>
            <person name="Auch B."/>
            <person name="Kono T."/>
            <person name="Mallez S."/>
            <person name="Zhang Y."/>
            <person name="Obille A."/>
            <person name="Becker A."/>
            <person name="Abrahante J.E."/>
            <person name="Garbe J."/>
            <person name="Badalamenti J.P."/>
            <person name="Herman A."/>
            <person name="Mangelson H."/>
            <person name="Liachko I."/>
            <person name="Sullivan S."/>
            <person name="Sone E.D."/>
            <person name="Koren S."/>
            <person name="Silverstein K.A.T."/>
            <person name="Beckman K.B."/>
            <person name="Gohl D.M."/>
        </authorList>
    </citation>
    <scope>NUCLEOTIDE SEQUENCE</scope>
    <source>
        <strain evidence="4">Duluth1</strain>
        <tissue evidence="4">Whole animal</tissue>
    </source>
</reference>
<feature type="domain" description="Protein kinase" evidence="3">
    <location>
        <begin position="1"/>
        <end position="73"/>
    </location>
</feature>
<keyword evidence="2" id="KW-0067">ATP-binding</keyword>
<dbReference type="AlphaFoldDB" id="A0A9D4HKI4"/>
<dbReference type="EMBL" id="JAIWYP010000013">
    <property type="protein sequence ID" value="KAH3721922.1"/>
    <property type="molecule type" value="Genomic_DNA"/>
</dbReference>
<keyword evidence="1" id="KW-0547">Nucleotide-binding</keyword>
<gene>
    <name evidence="4" type="ORF">DPMN_064871</name>
</gene>
<proteinExistence type="predicted"/>
<reference evidence="4" key="2">
    <citation type="submission" date="2020-11" db="EMBL/GenBank/DDBJ databases">
        <authorList>
            <person name="McCartney M.A."/>
            <person name="Auch B."/>
            <person name="Kono T."/>
            <person name="Mallez S."/>
            <person name="Becker A."/>
            <person name="Gohl D.M."/>
            <person name="Silverstein K.A.T."/>
            <person name="Koren S."/>
            <person name="Bechman K.B."/>
            <person name="Herman A."/>
            <person name="Abrahante J.E."/>
            <person name="Garbe J."/>
        </authorList>
    </citation>
    <scope>NUCLEOTIDE SEQUENCE</scope>
    <source>
        <strain evidence="4">Duluth1</strain>
        <tissue evidence="4">Whole animal</tissue>
    </source>
</reference>
<evidence type="ECO:0000256" key="2">
    <source>
        <dbReference type="ARBA" id="ARBA00022840"/>
    </source>
</evidence>
<dbReference type="GO" id="GO:0005524">
    <property type="term" value="F:ATP binding"/>
    <property type="evidence" value="ECO:0007669"/>
    <property type="project" value="UniProtKB-KW"/>
</dbReference>
<evidence type="ECO:0000313" key="5">
    <source>
        <dbReference type="Proteomes" id="UP000828390"/>
    </source>
</evidence>
<name>A0A9D4HKI4_DREPO</name>
<keyword evidence="5" id="KW-1185">Reference proteome</keyword>
<dbReference type="InterPro" id="IPR000719">
    <property type="entry name" value="Prot_kinase_dom"/>
</dbReference>
<sequence length="73" mass="8311">MDIKSNNIVLDAKFNARLIDFGLARELKEGDESLLMTVTTVGTPGYFPIVQHNLLTKQHDYYNFGVGKYYIVI</sequence>
<dbReference type="Proteomes" id="UP000828390">
    <property type="component" value="Unassembled WGS sequence"/>
</dbReference>
<dbReference type="PROSITE" id="PS50011">
    <property type="entry name" value="PROTEIN_KINASE_DOM"/>
    <property type="match status" value="1"/>
</dbReference>
<evidence type="ECO:0000256" key="1">
    <source>
        <dbReference type="ARBA" id="ARBA00022741"/>
    </source>
</evidence>
<dbReference type="SUPFAM" id="SSF56112">
    <property type="entry name" value="Protein kinase-like (PK-like)"/>
    <property type="match status" value="1"/>
</dbReference>
<dbReference type="InterPro" id="IPR011009">
    <property type="entry name" value="Kinase-like_dom_sf"/>
</dbReference>
<dbReference type="Pfam" id="PF00069">
    <property type="entry name" value="Pkinase"/>
    <property type="match status" value="1"/>
</dbReference>
<evidence type="ECO:0000313" key="4">
    <source>
        <dbReference type="EMBL" id="KAH3721922.1"/>
    </source>
</evidence>
<evidence type="ECO:0000259" key="3">
    <source>
        <dbReference type="PROSITE" id="PS50011"/>
    </source>
</evidence>
<dbReference type="Gene3D" id="1.10.510.10">
    <property type="entry name" value="Transferase(Phosphotransferase) domain 1"/>
    <property type="match status" value="1"/>
</dbReference>
<organism evidence="4 5">
    <name type="scientific">Dreissena polymorpha</name>
    <name type="common">Zebra mussel</name>
    <name type="synonym">Mytilus polymorpha</name>
    <dbReference type="NCBI Taxonomy" id="45954"/>
    <lineage>
        <taxon>Eukaryota</taxon>
        <taxon>Metazoa</taxon>
        <taxon>Spiralia</taxon>
        <taxon>Lophotrochozoa</taxon>
        <taxon>Mollusca</taxon>
        <taxon>Bivalvia</taxon>
        <taxon>Autobranchia</taxon>
        <taxon>Heteroconchia</taxon>
        <taxon>Euheterodonta</taxon>
        <taxon>Imparidentia</taxon>
        <taxon>Neoheterodontei</taxon>
        <taxon>Myida</taxon>
        <taxon>Dreissenoidea</taxon>
        <taxon>Dreissenidae</taxon>
        <taxon>Dreissena</taxon>
    </lineage>
</organism>
<protein>
    <recommendedName>
        <fullName evidence="3">Protein kinase domain-containing protein</fullName>
    </recommendedName>
</protein>